<dbReference type="PIRSF" id="PIRSF006118">
    <property type="entry name" value="KDO8-P_Ptase"/>
    <property type="match status" value="1"/>
</dbReference>
<dbReference type="RefSeq" id="WP_146520857.1">
    <property type="nucleotide sequence ID" value="NZ_CP151726.1"/>
</dbReference>
<dbReference type="SUPFAM" id="SSF56784">
    <property type="entry name" value="HAD-like"/>
    <property type="match status" value="1"/>
</dbReference>
<dbReference type="AlphaFoldDB" id="A0A5C6AS76"/>
<dbReference type="GO" id="GO:0019143">
    <property type="term" value="F:3-deoxy-manno-octulosonate-8-phosphatase activity"/>
    <property type="evidence" value="ECO:0007669"/>
    <property type="project" value="UniProtKB-EC"/>
</dbReference>
<comment type="cofactor">
    <cofactor evidence="1 7">
        <name>Mg(2+)</name>
        <dbReference type="ChEBI" id="CHEBI:18420"/>
    </cofactor>
</comment>
<evidence type="ECO:0000313" key="8">
    <source>
        <dbReference type="EMBL" id="TWU02550.1"/>
    </source>
</evidence>
<evidence type="ECO:0000256" key="4">
    <source>
        <dbReference type="ARBA" id="ARBA00022723"/>
    </source>
</evidence>
<evidence type="ECO:0000256" key="6">
    <source>
        <dbReference type="ARBA" id="ARBA00022842"/>
    </source>
</evidence>
<dbReference type="Pfam" id="PF08282">
    <property type="entry name" value="Hydrolase_3"/>
    <property type="match status" value="1"/>
</dbReference>
<dbReference type="InterPro" id="IPR036412">
    <property type="entry name" value="HAD-like_sf"/>
</dbReference>
<dbReference type="EC" id="3.1.3.45" evidence="8"/>
<dbReference type="NCBIfam" id="TIGR01670">
    <property type="entry name" value="KdsC-phosphatas"/>
    <property type="match status" value="1"/>
</dbReference>
<proteinExistence type="inferred from homology"/>
<dbReference type="Proteomes" id="UP000320176">
    <property type="component" value="Unassembled WGS sequence"/>
</dbReference>
<accession>A0A5C6AS76</accession>
<dbReference type="SFLD" id="SFLDS00003">
    <property type="entry name" value="Haloacid_Dehalogenase"/>
    <property type="match status" value="1"/>
</dbReference>
<dbReference type="GO" id="GO:0008781">
    <property type="term" value="F:N-acylneuraminate cytidylyltransferase activity"/>
    <property type="evidence" value="ECO:0007669"/>
    <property type="project" value="TreeGrafter"/>
</dbReference>
<evidence type="ECO:0000256" key="2">
    <source>
        <dbReference type="ARBA" id="ARBA00005893"/>
    </source>
</evidence>
<dbReference type="PANTHER" id="PTHR21485:SF3">
    <property type="entry name" value="N-ACYLNEURAMINATE CYTIDYLYLTRANSFERASE"/>
    <property type="match status" value="1"/>
</dbReference>
<dbReference type="SFLD" id="SFLDG01136">
    <property type="entry name" value="C1.6:_Phosphoserine_Phosphatas"/>
    <property type="match status" value="1"/>
</dbReference>
<evidence type="ECO:0000256" key="1">
    <source>
        <dbReference type="ARBA" id="ARBA00001946"/>
    </source>
</evidence>
<evidence type="ECO:0000256" key="5">
    <source>
        <dbReference type="ARBA" id="ARBA00022801"/>
    </source>
</evidence>
<protein>
    <submittedName>
        <fullName evidence="8">3-deoxy-D-manno-octulosonate 8-phosphate phosphatase KdsC</fullName>
        <ecNumber evidence="8">3.1.3.45</ecNumber>
    </submittedName>
</protein>
<evidence type="ECO:0000313" key="9">
    <source>
        <dbReference type="Proteomes" id="UP000320176"/>
    </source>
</evidence>
<dbReference type="InterPro" id="IPR023214">
    <property type="entry name" value="HAD_sf"/>
</dbReference>
<gene>
    <name evidence="8" type="primary">kdsC</name>
    <name evidence="8" type="ORF">Pla52n_36000</name>
</gene>
<keyword evidence="5 8" id="KW-0378">Hydrolase</keyword>
<feature type="binding site" evidence="7">
    <location>
        <position position="114"/>
    </location>
    <ligand>
        <name>Mg(2+)</name>
        <dbReference type="ChEBI" id="CHEBI:18420"/>
    </ligand>
</feature>
<comment type="caution">
    <text evidence="8">The sequence shown here is derived from an EMBL/GenBank/DDBJ whole genome shotgun (WGS) entry which is preliminary data.</text>
</comment>
<name>A0A5C6AS76_9BACT</name>
<organism evidence="8 9">
    <name type="scientific">Stieleria varia</name>
    <dbReference type="NCBI Taxonomy" id="2528005"/>
    <lineage>
        <taxon>Bacteria</taxon>
        <taxon>Pseudomonadati</taxon>
        <taxon>Planctomycetota</taxon>
        <taxon>Planctomycetia</taxon>
        <taxon>Pirellulales</taxon>
        <taxon>Pirellulaceae</taxon>
        <taxon>Stieleria</taxon>
    </lineage>
</organism>
<dbReference type="Gene3D" id="3.40.50.1000">
    <property type="entry name" value="HAD superfamily/HAD-like"/>
    <property type="match status" value="1"/>
</dbReference>
<keyword evidence="9" id="KW-1185">Reference proteome</keyword>
<dbReference type="EMBL" id="SJPN01000004">
    <property type="protein sequence ID" value="TWU02550.1"/>
    <property type="molecule type" value="Genomic_DNA"/>
</dbReference>
<dbReference type="PANTHER" id="PTHR21485">
    <property type="entry name" value="HAD SUPERFAMILY MEMBERS CMAS AND KDSC"/>
    <property type="match status" value="1"/>
</dbReference>
<keyword evidence="6 7" id="KW-0460">Magnesium</keyword>
<dbReference type="InterPro" id="IPR050793">
    <property type="entry name" value="CMP-NeuNAc_synthase"/>
</dbReference>
<keyword evidence="4 7" id="KW-0479">Metal-binding</keyword>
<comment type="similarity">
    <text evidence="2">Belongs to the KdsC family.</text>
</comment>
<sequence length="175" mass="19534">MPFKLQSESETALPITCILSDVDGVMTDGKIIYDAAGLETKCFHVRDGLGVKLWMQSGFQFGIITSRQSEIVRRRATELGIQHVSQGQEQKWPEAVGMMAALKCKPENVCYVGDDLPDIPVMQRVGLAVAPADAATDTRRAAQWILRSRGGEGALRELIERLLRSKQRWEEHLCH</sequence>
<dbReference type="SFLD" id="SFLDG01138">
    <property type="entry name" value="C1.6.2:_Deoxy-d-mannose-octulo"/>
    <property type="match status" value="1"/>
</dbReference>
<evidence type="ECO:0000256" key="3">
    <source>
        <dbReference type="ARBA" id="ARBA00011881"/>
    </source>
</evidence>
<reference evidence="8 9" key="1">
    <citation type="submission" date="2019-02" db="EMBL/GenBank/DDBJ databases">
        <title>Deep-cultivation of Planctomycetes and their phenomic and genomic characterization uncovers novel biology.</title>
        <authorList>
            <person name="Wiegand S."/>
            <person name="Jogler M."/>
            <person name="Boedeker C."/>
            <person name="Pinto D."/>
            <person name="Vollmers J."/>
            <person name="Rivas-Marin E."/>
            <person name="Kohn T."/>
            <person name="Peeters S.H."/>
            <person name="Heuer A."/>
            <person name="Rast P."/>
            <person name="Oberbeckmann S."/>
            <person name="Bunk B."/>
            <person name="Jeske O."/>
            <person name="Meyerdierks A."/>
            <person name="Storesund J.E."/>
            <person name="Kallscheuer N."/>
            <person name="Luecker S."/>
            <person name="Lage O.M."/>
            <person name="Pohl T."/>
            <person name="Merkel B.J."/>
            <person name="Hornburger P."/>
            <person name="Mueller R.-W."/>
            <person name="Bruemmer F."/>
            <person name="Labrenz M."/>
            <person name="Spormann A.M."/>
            <person name="Op Den Camp H."/>
            <person name="Overmann J."/>
            <person name="Amann R."/>
            <person name="Jetten M.S.M."/>
            <person name="Mascher T."/>
            <person name="Medema M.H."/>
            <person name="Devos D.P."/>
            <person name="Kaster A.-K."/>
            <person name="Ovreas L."/>
            <person name="Rohde M."/>
            <person name="Galperin M.Y."/>
            <person name="Jogler C."/>
        </authorList>
    </citation>
    <scope>NUCLEOTIDE SEQUENCE [LARGE SCALE GENOMIC DNA]</scope>
    <source>
        <strain evidence="8 9">Pla52n</strain>
    </source>
</reference>
<comment type="subunit">
    <text evidence="3">Homotetramer.</text>
</comment>
<feature type="binding site" evidence="7">
    <location>
        <position position="23"/>
    </location>
    <ligand>
        <name>substrate</name>
    </ligand>
</feature>
<evidence type="ECO:0000256" key="7">
    <source>
        <dbReference type="PIRSR" id="PIRSR006118-2"/>
    </source>
</evidence>
<dbReference type="CDD" id="cd01630">
    <property type="entry name" value="HAD_KDO-like"/>
    <property type="match status" value="1"/>
</dbReference>
<dbReference type="FunFam" id="3.40.50.1000:FF:000029">
    <property type="entry name" value="3-deoxy-D-manno-octulosonate 8-phosphate phosphatase KdsC"/>
    <property type="match status" value="1"/>
</dbReference>
<dbReference type="GO" id="GO:0046872">
    <property type="term" value="F:metal ion binding"/>
    <property type="evidence" value="ECO:0007669"/>
    <property type="project" value="UniProtKB-KW"/>
</dbReference>
<feature type="binding site" evidence="7">
    <location>
        <position position="21"/>
    </location>
    <ligand>
        <name>Mg(2+)</name>
        <dbReference type="ChEBI" id="CHEBI:18420"/>
    </ligand>
</feature>
<dbReference type="InterPro" id="IPR010023">
    <property type="entry name" value="KdsC_fam"/>
</dbReference>
<dbReference type="OrthoDB" id="9805604at2"/>